<dbReference type="AlphaFoldDB" id="A0A543BLB5"/>
<reference evidence="3 4" key="1">
    <citation type="submission" date="2019-06" db="EMBL/GenBank/DDBJ databases">
        <title>Sequencing the genomes of 1000 actinobacteria strains.</title>
        <authorList>
            <person name="Klenk H.-P."/>
        </authorList>
    </citation>
    <scope>NUCLEOTIDE SEQUENCE [LARGE SCALE GENOMIC DNA]</scope>
    <source>
        <strain evidence="3 4">DSM 20169</strain>
    </source>
</reference>
<dbReference type="OrthoDB" id="9794942at2"/>
<dbReference type="InterPro" id="IPR000868">
    <property type="entry name" value="Isochorismatase-like_dom"/>
</dbReference>
<feature type="domain" description="Isochorismatase-like" evidence="2">
    <location>
        <begin position="10"/>
        <end position="195"/>
    </location>
</feature>
<dbReference type="EMBL" id="VFOX01000001">
    <property type="protein sequence ID" value="TQL85612.1"/>
    <property type="molecule type" value="Genomic_DNA"/>
</dbReference>
<sequence>MSFTLDPARTAVLVIGLQNDNVADDGASGGTAALVHAREVGVVANAARIADAARQTGVPVIHVHFVVDPETGGAGTNIPLFEAITTHRTVERDTYGAAPVTGAEPVTGDLRVERSRMSAFHDTALDTILRCAGKTHLVLTGVHTNHAVGTTARDAADLGYTPLVVSDATASTTADAHAADLLYGFADIAPVIETNAVLAALDQGDLKEEAR</sequence>
<evidence type="ECO:0000259" key="2">
    <source>
        <dbReference type="Pfam" id="PF00857"/>
    </source>
</evidence>
<dbReference type="Proteomes" id="UP000317209">
    <property type="component" value="Unassembled WGS sequence"/>
</dbReference>
<proteinExistence type="predicted"/>
<dbReference type="CDD" id="cd00431">
    <property type="entry name" value="cysteine_hydrolases"/>
    <property type="match status" value="1"/>
</dbReference>
<dbReference type="PANTHER" id="PTHR43540">
    <property type="entry name" value="PEROXYUREIDOACRYLATE/UREIDOACRYLATE AMIDOHYDROLASE-RELATED"/>
    <property type="match status" value="1"/>
</dbReference>
<evidence type="ECO:0000313" key="3">
    <source>
        <dbReference type="EMBL" id="TQL85612.1"/>
    </source>
</evidence>
<protein>
    <submittedName>
        <fullName evidence="3">Nicotinamidase-related amidase</fullName>
    </submittedName>
</protein>
<evidence type="ECO:0000313" key="4">
    <source>
        <dbReference type="Proteomes" id="UP000317209"/>
    </source>
</evidence>
<keyword evidence="1" id="KW-0378">Hydrolase</keyword>
<dbReference type="InterPro" id="IPR050272">
    <property type="entry name" value="Isochorismatase-like_hydrls"/>
</dbReference>
<dbReference type="InterPro" id="IPR036380">
    <property type="entry name" value="Isochorismatase-like_sf"/>
</dbReference>
<dbReference type="GO" id="GO:0016787">
    <property type="term" value="F:hydrolase activity"/>
    <property type="evidence" value="ECO:0007669"/>
    <property type="project" value="UniProtKB-KW"/>
</dbReference>
<dbReference type="Gene3D" id="3.40.50.850">
    <property type="entry name" value="Isochorismatase-like"/>
    <property type="match status" value="1"/>
</dbReference>
<name>A0A543BLB5_9MICO</name>
<dbReference type="Pfam" id="PF00857">
    <property type="entry name" value="Isochorismatase"/>
    <property type="match status" value="1"/>
</dbReference>
<evidence type="ECO:0000256" key="1">
    <source>
        <dbReference type="ARBA" id="ARBA00022801"/>
    </source>
</evidence>
<gene>
    <name evidence="3" type="ORF">FB560_1237</name>
</gene>
<dbReference type="RefSeq" id="WP_141871547.1">
    <property type="nucleotide sequence ID" value="NZ_VFOX01000001.1"/>
</dbReference>
<accession>A0A543BLB5</accession>
<comment type="caution">
    <text evidence="3">The sequence shown here is derived from an EMBL/GenBank/DDBJ whole genome shotgun (WGS) entry which is preliminary data.</text>
</comment>
<dbReference type="SUPFAM" id="SSF52499">
    <property type="entry name" value="Isochorismatase-like hydrolases"/>
    <property type="match status" value="1"/>
</dbReference>
<organism evidence="3 4">
    <name type="scientific">Microbacterium saperdae</name>
    <dbReference type="NCBI Taxonomy" id="69368"/>
    <lineage>
        <taxon>Bacteria</taxon>
        <taxon>Bacillati</taxon>
        <taxon>Actinomycetota</taxon>
        <taxon>Actinomycetes</taxon>
        <taxon>Micrococcales</taxon>
        <taxon>Microbacteriaceae</taxon>
        <taxon>Microbacterium</taxon>
    </lineage>
</organism>
<keyword evidence="4" id="KW-1185">Reference proteome</keyword>
<dbReference type="PANTHER" id="PTHR43540:SF16">
    <property type="entry name" value="ISOCHORISMATASE-LIKE DOMAIN-CONTAINING PROTEIN"/>
    <property type="match status" value="1"/>
</dbReference>